<dbReference type="Pfam" id="PF24883">
    <property type="entry name" value="NPHP3_N"/>
    <property type="match status" value="1"/>
</dbReference>
<proteinExistence type="predicted"/>
<gene>
    <name evidence="4" type="ORF">H1R20_g10636</name>
</gene>
<comment type="caution">
    <text evidence="4">The sequence shown here is derived from an EMBL/GenBank/DDBJ whole genome shotgun (WGS) entry which is preliminary data.</text>
</comment>
<feature type="compositionally biased region" description="Polar residues" evidence="2">
    <location>
        <begin position="33"/>
        <end position="69"/>
    </location>
</feature>
<sequence length="730" mass="81844">MPFQFKKYNLFSLFVDNNPFRRRVRSTAEYHQDSPNLTVASAGAGSSQSDRASTHSVPESSIGVENSTPQRHESRPPILQSRSEDNAVASSSRSMAGNQDFSRPAQPQAFSVQQLNSNPVAPESRLVDGATASLFAGASGFRTGDVNVTVNTGGGAGDESIDGWGLLLKHMAPNALHDSSARYDAPKCDEDTRVEVTGEIMDWIQDRSAPERLLCMTGAAGSGKSALQQTIAARCAKADILGAAFFLSSTDPTRNRASAVVGTIAYQLGLKHRLFQRAIIAAVKHDPLIFSRSIQSQMERLIVLPFESFRKSAQINIDTFPYAILIDGLDECKGEPNHTADPTHLDGDGRLQGEDRQAELLAAIRHCILNNDLPFRVFIASRPEWAVRTALEPGGDLHQVTYHIQLSDQYDASGDMYRYLQRRFESIGLRIRNPQWYTEDDINTLVKAGSGQFIYVATVFKYISERRASPAERLKTILTWTPHKQQRTRPFEALDRLYTNILLVAKNAYEAVDTHNERDFLLLFRAHQMNITGFHSTGTYTPLTIHPPADILSALLGLEADAEESLLSDLRSLVTLKTDQRGRLRLRLYHKSFSDFLEERTRAKTLFVSESRVETHLAKSFMQQIIEFPLDLDSLPAKWKELPLPVLQRCSLKAAVEDLPTILCIARDSDDEVFEFTQNGGWQKMDNLLPLLYRSNGWFFRDFDVWIERLNHYASKLKDRKPKVAAAITK</sequence>
<accession>A0A9W8J1B3</accession>
<dbReference type="InterPro" id="IPR027417">
    <property type="entry name" value="P-loop_NTPase"/>
</dbReference>
<keyword evidence="1" id="KW-0677">Repeat</keyword>
<feature type="non-terminal residue" evidence="4">
    <location>
        <position position="1"/>
    </location>
</feature>
<keyword evidence="5" id="KW-1185">Reference proteome</keyword>
<evidence type="ECO:0000259" key="3">
    <source>
        <dbReference type="Pfam" id="PF24883"/>
    </source>
</evidence>
<dbReference type="Proteomes" id="UP001140091">
    <property type="component" value="Unassembled WGS sequence"/>
</dbReference>
<evidence type="ECO:0000313" key="4">
    <source>
        <dbReference type="EMBL" id="KAJ2926462.1"/>
    </source>
</evidence>
<name>A0A9W8J1B3_9AGAR</name>
<dbReference type="OrthoDB" id="5967843at2759"/>
<evidence type="ECO:0000256" key="1">
    <source>
        <dbReference type="ARBA" id="ARBA00022737"/>
    </source>
</evidence>
<protein>
    <recommendedName>
        <fullName evidence="3">Nephrocystin 3-like N-terminal domain-containing protein</fullName>
    </recommendedName>
</protein>
<reference evidence="4" key="1">
    <citation type="submission" date="2022-06" db="EMBL/GenBank/DDBJ databases">
        <title>Genome Sequence of Candolleomyces eurysporus.</title>
        <authorList>
            <person name="Buettner E."/>
        </authorList>
    </citation>
    <scope>NUCLEOTIDE SEQUENCE</scope>
    <source>
        <strain evidence="4">VTCC 930004</strain>
    </source>
</reference>
<dbReference type="PANTHER" id="PTHR10039">
    <property type="entry name" value="AMELOGENIN"/>
    <property type="match status" value="1"/>
</dbReference>
<dbReference type="SUPFAM" id="SSF52540">
    <property type="entry name" value="P-loop containing nucleoside triphosphate hydrolases"/>
    <property type="match status" value="1"/>
</dbReference>
<dbReference type="EMBL" id="JANBPK010001059">
    <property type="protein sequence ID" value="KAJ2926462.1"/>
    <property type="molecule type" value="Genomic_DNA"/>
</dbReference>
<organism evidence="4 5">
    <name type="scientific">Candolleomyces eurysporus</name>
    <dbReference type="NCBI Taxonomy" id="2828524"/>
    <lineage>
        <taxon>Eukaryota</taxon>
        <taxon>Fungi</taxon>
        <taxon>Dikarya</taxon>
        <taxon>Basidiomycota</taxon>
        <taxon>Agaricomycotina</taxon>
        <taxon>Agaricomycetes</taxon>
        <taxon>Agaricomycetidae</taxon>
        <taxon>Agaricales</taxon>
        <taxon>Agaricineae</taxon>
        <taxon>Psathyrellaceae</taxon>
        <taxon>Candolleomyces</taxon>
    </lineage>
</organism>
<feature type="compositionally biased region" description="Polar residues" evidence="2">
    <location>
        <begin position="88"/>
        <end position="101"/>
    </location>
</feature>
<feature type="domain" description="Nephrocystin 3-like N-terminal" evidence="3">
    <location>
        <begin position="199"/>
        <end position="335"/>
    </location>
</feature>
<dbReference type="AlphaFoldDB" id="A0A9W8J1B3"/>
<feature type="region of interest" description="Disordered" evidence="2">
    <location>
        <begin position="28"/>
        <end position="105"/>
    </location>
</feature>
<dbReference type="InterPro" id="IPR056884">
    <property type="entry name" value="NPHP3-like_N"/>
</dbReference>
<evidence type="ECO:0000313" key="5">
    <source>
        <dbReference type="Proteomes" id="UP001140091"/>
    </source>
</evidence>
<dbReference type="PANTHER" id="PTHR10039:SF14">
    <property type="entry name" value="NACHT DOMAIN-CONTAINING PROTEIN"/>
    <property type="match status" value="1"/>
</dbReference>
<evidence type="ECO:0000256" key="2">
    <source>
        <dbReference type="SAM" id="MobiDB-lite"/>
    </source>
</evidence>